<name>A0A819YLH9_9BILA</name>
<dbReference type="Proteomes" id="UP000663889">
    <property type="component" value="Unassembled WGS sequence"/>
</dbReference>
<organism evidence="4 6">
    <name type="scientific">Rotaria sordida</name>
    <dbReference type="NCBI Taxonomy" id="392033"/>
    <lineage>
        <taxon>Eukaryota</taxon>
        <taxon>Metazoa</taxon>
        <taxon>Spiralia</taxon>
        <taxon>Gnathifera</taxon>
        <taxon>Rotifera</taxon>
        <taxon>Eurotatoria</taxon>
        <taxon>Bdelloidea</taxon>
        <taxon>Philodinida</taxon>
        <taxon>Philodinidae</taxon>
        <taxon>Rotaria</taxon>
    </lineage>
</organism>
<evidence type="ECO:0000313" key="3">
    <source>
        <dbReference type="EMBL" id="CAF4109641.1"/>
    </source>
</evidence>
<evidence type="ECO:0000313" key="4">
    <source>
        <dbReference type="EMBL" id="CAF4160435.1"/>
    </source>
</evidence>
<dbReference type="Proteomes" id="UP000663823">
    <property type="component" value="Unassembled WGS sequence"/>
</dbReference>
<dbReference type="AlphaFoldDB" id="A0A819YLH9"/>
<protein>
    <submittedName>
        <fullName evidence="4">Uncharacterized protein</fullName>
    </submittedName>
</protein>
<evidence type="ECO:0000313" key="6">
    <source>
        <dbReference type="Proteomes" id="UP000663823"/>
    </source>
</evidence>
<dbReference type="Proteomes" id="UP000663836">
    <property type="component" value="Unassembled WGS sequence"/>
</dbReference>
<comment type="caution">
    <text evidence="4">The sequence shown here is derived from an EMBL/GenBank/DDBJ whole genome shotgun (WGS) entry which is preliminary data.</text>
</comment>
<sequence>MSYEFKKPLPPLTSSSITNKFGLLTSQIIHKKTLKKTRRSSITLISIDKIEPIANLNIQILLSINENSSFDDQSQTK</sequence>
<dbReference type="EMBL" id="CAJNOU010010675">
    <property type="protein sequence ID" value="CAF1553461.1"/>
    <property type="molecule type" value="Genomic_DNA"/>
</dbReference>
<dbReference type="Proteomes" id="UP000663874">
    <property type="component" value="Unassembled WGS sequence"/>
</dbReference>
<proteinExistence type="predicted"/>
<evidence type="ECO:0000313" key="1">
    <source>
        <dbReference type="EMBL" id="CAF0781632.1"/>
    </source>
</evidence>
<dbReference type="EMBL" id="CAJNOO010000066">
    <property type="protein sequence ID" value="CAF0781632.1"/>
    <property type="molecule type" value="Genomic_DNA"/>
</dbReference>
<dbReference type="EMBL" id="CAJOBE010023848">
    <property type="protein sequence ID" value="CAF4259494.1"/>
    <property type="molecule type" value="Genomic_DNA"/>
</dbReference>
<dbReference type="EMBL" id="CAJOBD010008314">
    <property type="protein sequence ID" value="CAF4109641.1"/>
    <property type="molecule type" value="Genomic_DNA"/>
</dbReference>
<evidence type="ECO:0000313" key="2">
    <source>
        <dbReference type="EMBL" id="CAF1553461.1"/>
    </source>
</evidence>
<reference evidence="4" key="1">
    <citation type="submission" date="2021-02" db="EMBL/GenBank/DDBJ databases">
        <authorList>
            <person name="Nowell W R."/>
        </authorList>
    </citation>
    <scope>NUCLEOTIDE SEQUENCE</scope>
</reference>
<accession>A0A819YLH9</accession>
<gene>
    <name evidence="5" type="ORF">FNK824_LOCUS39002</name>
    <name evidence="3" type="ORF">JBS370_LOCUS32133</name>
    <name evidence="4" type="ORF">OTI717_LOCUS36689</name>
    <name evidence="1" type="ORF">RFH988_LOCUS2935</name>
    <name evidence="2" type="ORF">SEV965_LOCUS38818</name>
</gene>
<dbReference type="EMBL" id="CAJOAX010015976">
    <property type="protein sequence ID" value="CAF4160435.1"/>
    <property type="molecule type" value="Genomic_DNA"/>
</dbReference>
<dbReference type="Proteomes" id="UP000663882">
    <property type="component" value="Unassembled WGS sequence"/>
</dbReference>
<evidence type="ECO:0000313" key="5">
    <source>
        <dbReference type="EMBL" id="CAF4259494.1"/>
    </source>
</evidence>